<evidence type="ECO:0008006" key="4">
    <source>
        <dbReference type="Google" id="ProtNLM"/>
    </source>
</evidence>
<evidence type="ECO:0000313" key="2">
    <source>
        <dbReference type="EMBL" id="GHF28978.1"/>
    </source>
</evidence>
<organism evidence="2 3">
    <name type="scientific">Deinococcus metalli</name>
    <dbReference type="NCBI Taxonomy" id="1141878"/>
    <lineage>
        <taxon>Bacteria</taxon>
        <taxon>Thermotogati</taxon>
        <taxon>Deinococcota</taxon>
        <taxon>Deinococci</taxon>
        <taxon>Deinococcales</taxon>
        <taxon>Deinococcaceae</taxon>
        <taxon>Deinococcus</taxon>
    </lineage>
</organism>
<gene>
    <name evidence="2" type="ORF">GCM10017781_01180</name>
</gene>
<feature type="chain" id="PRO_5045559566" description="Lipoprotein" evidence="1">
    <location>
        <begin position="26"/>
        <end position="160"/>
    </location>
</feature>
<proteinExistence type="predicted"/>
<sequence>MLAWVSFGVRSLTFAWMLGPLAVLAACAPTMTTPESRVVPQTTFVGSLLTVTLTNAGPYPLELENTCPRPFEVQVTEPGSGVGASAQAQQLETCSTLKFPPQPWPVGGTLSAAVILNLPTGAHELQPTAVVRVKVAPGGKATGEYRTLRIAAPGIKFQVP</sequence>
<accession>A0ABQ3JFQ6</accession>
<feature type="signal peptide" evidence="1">
    <location>
        <begin position="1"/>
        <end position="25"/>
    </location>
</feature>
<evidence type="ECO:0000313" key="3">
    <source>
        <dbReference type="Proteomes" id="UP000619376"/>
    </source>
</evidence>
<keyword evidence="3" id="KW-1185">Reference proteome</keyword>
<comment type="caution">
    <text evidence="2">The sequence shown here is derived from an EMBL/GenBank/DDBJ whole genome shotgun (WGS) entry which is preliminary data.</text>
</comment>
<evidence type="ECO:0000256" key="1">
    <source>
        <dbReference type="SAM" id="SignalP"/>
    </source>
</evidence>
<dbReference type="Proteomes" id="UP000619376">
    <property type="component" value="Unassembled WGS sequence"/>
</dbReference>
<name>A0ABQ3JFQ6_9DEIO</name>
<reference evidence="3" key="1">
    <citation type="journal article" date="2019" name="Int. J. Syst. Evol. Microbiol.">
        <title>The Global Catalogue of Microorganisms (GCM) 10K type strain sequencing project: providing services to taxonomists for standard genome sequencing and annotation.</title>
        <authorList>
            <consortium name="The Broad Institute Genomics Platform"/>
            <consortium name="The Broad Institute Genome Sequencing Center for Infectious Disease"/>
            <person name="Wu L."/>
            <person name="Ma J."/>
        </authorList>
    </citation>
    <scope>NUCLEOTIDE SEQUENCE [LARGE SCALE GENOMIC DNA]</scope>
    <source>
        <strain evidence="3">CGMCC 1.18437</strain>
    </source>
</reference>
<dbReference type="EMBL" id="BNAJ01000001">
    <property type="protein sequence ID" value="GHF28978.1"/>
    <property type="molecule type" value="Genomic_DNA"/>
</dbReference>
<keyword evidence="1" id="KW-0732">Signal</keyword>
<protein>
    <recommendedName>
        <fullName evidence="4">Lipoprotein</fullName>
    </recommendedName>
</protein>